<dbReference type="AlphaFoldDB" id="A0AAV5GDD4"/>
<keyword evidence="3" id="KW-1185">Reference proteome</keyword>
<organism evidence="2 3">
    <name type="scientific">Rhodotorula paludigena</name>
    <dbReference type="NCBI Taxonomy" id="86838"/>
    <lineage>
        <taxon>Eukaryota</taxon>
        <taxon>Fungi</taxon>
        <taxon>Dikarya</taxon>
        <taxon>Basidiomycota</taxon>
        <taxon>Pucciniomycotina</taxon>
        <taxon>Microbotryomycetes</taxon>
        <taxon>Sporidiobolales</taxon>
        <taxon>Sporidiobolaceae</taxon>
        <taxon>Rhodotorula</taxon>
    </lineage>
</organism>
<dbReference type="EMBL" id="BQKY01000002">
    <property type="protein sequence ID" value="GJN88123.1"/>
    <property type="molecule type" value="Genomic_DNA"/>
</dbReference>
<evidence type="ECO:0000256" key="1">
    <source>
        <dbReference type="SAM" id="MobiDB-lite"/>
    </source>
</evidence>
<reference evidence="2 3" key="1">
    <citation type="submission" date="2021-12" db="EMBL/GenBank/DDBJ databases">
        <title>High titer production of polyol ester of fatty acids by Rhodotorula paludigena BS15 towards product separation-free biomass refinery.</title>
        <authorList>
            <person name="Mano J."/>
            <person name="Ono H."/>
            <person name="Tanaka T."/>
            <person name="Naito K."/>
            <person name="Sushida H."/>
            <person name="Ike M."/>
            <person name="Tokuyasu K."/>
            <person name="Kitaoka M."/>
        </authorList>
    </citation>
    <scope>NUCLEOTIDE SEQUENCE [LARGE SCALE GENOMIC DNA]</scope>
    <source>
        <strain evidence="2 3">BS15</strain>
    </source>
</reference>
<dbReference type="InterPro" id="IPR025204">
    <property type="entry name" value="CENP-L"/>
</dbReference>
<proteinExistence type="predicted"/>
<evidence type="ECO:0000313" key="3">
    <source>
        <dbReference type="Proteomes" id="UP001342314"/>
    </source>
</evidence>
<sequence length="366" mass="39180">MHSTRRYSPYIRPDHPQPPARWASHQTHDTHEGKGKGRQLGHSERTPAEPQREPHVLLQQTFHIDRIATLAPTFPLSPTSATSSRFRAFASALERFLAQQLALGLDPDLRVGRKDQLVKRVEAGYVNLRLGSKDGAVRRPVLIQVELGDENPSSSRASTSSSTATFILLPSLPEDLDTSAPGSPAFPLLLSKSASASLTHLFTTFLSTRFDALIHPFRIPPPSMLALLESLVRPGAHSPSSDDNAPIPLATTLAFAFPPQIARVGLSTLSLTLPPEMLPSLVPGEEGGSFVARLAAHLERHTALPLGALELVRVGAGRGSFVHSGAGGAGGAGSGGARVKFFPGAEDDEGSEMRRVCEELVRGARR</sequence>
<feature type="region of interest" description="Disordered" evidence="1">
    <location>
        <begin position="1"/>
        <end position="53"/>
    </location>
</feature>
<evidence type="ECO:0000313" key="2">
    <source>
        <dbReference type="EMBL" id="GJN88123.1"/>
    </source>
</evidence>
<protein>
    <recommendedName>
        <fullName evidence="4">Kinetochore complex Sim4 subunit Fta1-domain-containing protein</fullName>
    </recommendedName>
</protein>
<evidence type="ECO:0008006" key="4">
    <source>
        <dbReference type="Google" id="ProtNLM"/>
    </source>
</evidence>
<comment type="caution">
    <text evidence="2">The sequence shown here is derived from an EMBL/GenBank/DDBJ whole genome shotgun (WGS) entry which is preliminary data.</text>
</comment>
<gene>
    <name evidence="2" type="ORF">Rhopal_001079-T1</name>
</gene>
<dbReference type="Proteomes" id="UP001342314">
    <property type="component" value="Unassembled WGS sequence"/>
</dbReference>
<dbReference type="Pfam" id="PF13092">
    <property type="entry name" value="CENP-L"/>
    <property type="match status" value="1"/>
</dbReference>
<name>A0AAV5GDD4_9BASI</name>
<accession>A0AAV5GDD4</accession>
<feature type="compositionally biased region" description="Basic and acidic residues" evidence="1">
    <location>
        <begin position="26"/>
        <end position="53"/>
    </location>
</feature>